<dbReference type="SUPFAM" id="SSF56672">
    <property type="entry name" value="DNA/RNA polymerases"/>
    <property type="match status" value="1"/>
</dbReference>
<feature type="non-terminal residue" evidence="2">
    <location>
        <position position="1"/>
    </location>
</feature>
<feature type="region of interest" description="Disordered" evidence="1">
    <location>
        <begin position="1"/>
        <end position="21"/>
    </location>
</feature>
<accession>A0A371GQ12</accession>
<name>A0A371GQ12_MUCPR</name>
<dbReference type="Gene3D" id="3.10.10.10">
    <property type="entry name" value="HIV Type 1 Reverse Transcriptase, subunit A, domain 1"/>
    <property type="match status" value="1"/>
</dbReference>
<dbReference type="PANTHER" id="PTHR24559">
    <property type="entry name" value="TRANSPOSON TY3-I GAG-POL POLYPROTEIN"/>
    <property type="match status" value="1"/>
</dbReference>
<dbReference type="PANTHER" id="PTHR24559:SF444">
    <property type="entry name" value="REVERSE TRANSCRIPTASE DOMAIN-CONTAINING PROTEIN"/>
    <property type="match status" value="1"/>
</dbReference>
<evidence type="ECO:0000313" key="2">
    <source>
        <dbReference type="EMBL" id="RDX92576.1"/>
    </source>
</evidence>
<feature type="compositionally biased region" description="Basic residues" evidence="1">
    <location>
        <begin position="1"/>
        <end position="11"/>
    </location>
</feature>
<reference evidence="2" key="1">
    <citation type="submission" date="2018-05" db="EMBL/GenBank/DDBJ databases">
        <title>Draft genome of Mucuna pruriens seed.</title>
        <authorList>
            <person name="Nnadi N.E."/>
            <person name="Vos R."/>
            <person name="Hasami M.H."/>
            <person name="Devisetty U.K."/>
            <person name="Aguiy J.C."/>
        </authorList>
    </citation>
    <scope>NUCLEOTIDE SEQUENCE [LARGE SCALE GENOMIC DNA]</scope>
    <source>
        <strain evidence="2">JCA_2017</strain>
    </source>
</reference>
<comment type="caution">
    <text evidence="2">The sequence shown here is derived from an EMBL/GenBank/DDBJ whole genome shotgun (WGS) entry which is preliminary data.</text>
</comment>
<gene>
    <name evidence="2" type="ORF">CR513_25273</name>
</gene>
<organism evidence="2 3">
    <name type="scientific">Mucuna pruriens</name>
    <name type="common">Velvet bean</name>
    <name type="synonym">Dolichos pruriens</name>
    <dbReference type="NCBI Taxonomy" id="157652"/>
    <lineage>
        <taxon>Eukaryota</taxon>
        <taxon>Viridiplantae</taxon>
        <taxon>Streptophyta</taxon>
        <taxon>Embryophyta</taxon>
        <taxon>Tracheophyta</taxon>
        <taxon>Spermatophyta</taxon>
        <taxon>Magnoliopsida</taxon>
        <taxon>eudicotyledons</taxon>
        <taxon>Gunneridae</taxon>
        <taxon>Pentapetalae</taxon>
        <taxon>rosids</taxon>
        <taxon>fabids</taxon>
        <taxon>Fabales</taxon>
        <taxon>Fabaceae</taxon>
        <taxon>Papilionoideae</taxon>
        <taxon>50 kb inversion clade</taxon>
        <taxon>NPAAA clade</taxon>
        <taxon>indigoferoid/millettioid clade</taxon>
        <taxon>Phaseoleae</taxon>
        <taxon>Mucuna</taxon>
    </lineage>
</organism>
<dbReference type="EMBL" id="QJKJ01004838">
    <property type="protein sequence ID" value="RDX92576.1"/>
    <property type="molecule type" value="Genomic_DNA"/>
</dbReference>
<dbReference type="InterPro" id="IPR053134">
    <property type="entry name" value="RNA-dir_DNA_polymerase"/>
</dbReference>
<dbReference type="AlphaFoldDB" id="A0A371GQ12"/>
<evidence type="ECO:0000256" key="1">
    <source>
        <dbReference type="SAM" id="MobiDB-lite"/>
    </source>
</evidence>
<proteinExistence type="predicted"/>
<sequence length="136" mass="15912">MTLARGRHGTHPNRTSTRSRETKFLQNNANIFAWKLANMPEPGPNLTSHYLAVNTSVCPVSHKRRRMNLKNWCEKSNTPRGYPTWFSSRNSQVKWRMYVEYTDINKHCPKDYPLPNIDQLVYVSSGFQLLSFMDAY</sequence>
<dbReference type="InterPro" id="IPR043502">
    <property type="entry name" value="DNA/RNA_pol_sf"/>
</dbReference>
<dbReference type="Proteomes" id="UP000257109">
    <property type="component" value="Unassembled WGS sequence"/>
</dbReference>
<dbReference type="OrthoDB" id="542221at2759"/>
<keyword evidence="3" id="KW-1185">Reference proteome</keyword>
<evidence type="ECO:0000313" key="3">
    <source>
        <dbReference type="Proteomes" id="UP000257109"/>
    </source>
</evidence>
<protein>
    <submittedName>
        <fullName evidence="2">Uncharacterized protein</fullName>
    </submittedName>
</protein>